<accession>A0ABR2QHB8</accession>
<sequence length="67" mass="7606">MVEAGDAGDEWSEEEKVSETYIPPRWKKNQLWEEDGGVMHQAEAGESGLDLMLDEHVGMVSWVEEVE</sequence>
<protein>
    <submittedName>
        <fullName evidence="1">Uncharacterized protein</fullName>
    </submittedName>
</protein>
<comment type="caution">
    <text evidence="1">The sequence shown here is derived from an EMBL/GenBank/DDBJ whole genome shotgun (WGS) entry which is preliminary data.</text>
</comment>
<proteinExistence type="predicted"/>
<keyword evidence="2" id="KW-1185">Reference proteome</keyword>
<evidence type="ECO:0000313" key="1">
    <source>
        <dbReference type="EMBL" id="KAK8999889.1"/>
    </source>
</evidence>
<evidence type="ECO:0000313" key="2">
    <source>
        <dbReference type="Proteomes" id="UP001396334"/>
    </source>
</evidence>
<gene>
    <name evidence="1" type="ORF">V6N11_082027</name>
</gene>
<name>A0ABR2QHB8_9ROSI</name>
<dbReference type="EMBL" id="JBBPBN010000038">
    <property type="protein sequence ID" value="KAK8999889.1"/>
    <property type="molecule type" value="Genomic_DNA"/>
</dbReference>
<dbReference type="Proteomes" id="UP001396334">
    <property type="component" value="Unassembled WGS sequence"/>
</dbReference>
<reference evidence="1 2" key="1">
    <citation type="journal article" date="2024" name="G3 (Bethesda)">
        <title>Genome assembly of Hibiscus sabdariffa L. provides insights into metabolisms of medicinal natural products.</title>
        <authorList>
            <person name="Kim T."/>
        </authorList>
    </citation>
    <scope>NUCLEOTIDE SEQUENCE [LARGE SCALE GENOMIC DNA]</scope>
    <source>
        <strain evidence="1">TK-2024</strain>
        <tissue evidence="1">Old leaves</tissue>
    </source>
</reference>
<organism evidence="1 2">
    <name type="scientific">Hibiscus sabdariffa</name>
    <name type="common">roselle</name>
    <dbReference type="NCBI Taxonomy" id="183260"/>
    <lineage>
        <taxon>Eukaryota</taxon>
        <taxon>Viridiplantae</taxon>
        <taxon>Streptophyta</taxon>
        <taxon>Embryophyta</taxon>
        <taxon>Tracheophyta</taxon>
        <taxon>Spermatophyta</taxon>
        <taxon>Magnoliopsida</taxon>
        <taxon>eudicotyledons</taxon>
        <taxon>Gunneridae</taxon>
        <taxon>Pentapetalae</taxon>
        <taxon>rosids</taxon>
        <taxon>malvids</taxon>
        <taxon>Malvales</taxon>
        <taxon>Malvaceae</taxon>
        <taxon>Malvoideae</taxon>
        <taxon>Hibiscus</taxon>
    </lineage>
</organism>